<dbReference type="PIR" id="C82724">
    <property type="entry name" value="C82724"/>
</dbReference>
<name>Q9PEE0_XYLFA</name>
<evidence type="ECO:0000313" key="2">
    <source>
        <dbReference type="Proteomes" id="UP000000812"/>
    </source>
</evidence>
<dbReference type="Proteomes" id="UP000000812">
    <property type="component" value="Chromosome"/>
</dbReference>
<evidence type="ECO:0000313" key="1">
    <source>
        <dbReference type="EMBL" id="AAF83898.1"/>
    </source>
</evidence>
<gene>
    <name evidence="1" type="ordered locus">XF_1088</name>
</gene>
<dbReference type="EMBL" id="AE003849">
    <property type="protein sequence ID" value="AAF83898.1"/>
    <property type="molecule type" value="Genomic_DNA"/>
</dbReference>
<accession>Q9PEE0</accession>
<proteinExistence type="predicted"/>
<organism evidence="1 2">
    <name type="scientific">Xylella fastidiosa (strain 9a5c)</name>
    <dbReference type="NCBI Taxonomy" id="160492"/>
    <lineage>
        <taxon>Bacteria</taxon>
        <taxon>Pseudomonadati</taxon>
        <taxon>Pseudomonadota</taxon>
        <taxon>Gammaproteobacteria</taxon>
        <taxon>Lysobacterales</taxon>
        <taxon>Lysobacteraceae</taxon>
        <taxon>Xylella</taxon>
    </lineage>
</organism>
<dbReference type="AlphaFoldDB" id="Q9PEE0"/>
<reference evidence="1 2" key="1">
    <citation type="journal article" date="2000" name="Nature">
        <title>The genome sequence of the plant pathogen Xylella fastidiosa.</title>
        <authorList>
            <person name="Simpson A.J."/>
            <person name="Reinach F.C."/>
            <person name="Arruda P."/>
            <person name="Abreu F.A."/>
            <person name="Acencio M."/>
            <person name="Alvarenga R."/>
            <person name="Alves L.M."/>
            <person name="Araya J.E."/>
            <person name="Baia G.S."/>
            <person name="Baptista C.S."/>
            <person name="Barros M.H."/>
            <person name="Bonaccorsi E.D."/>
            <person name="Bordin S."/>
            <person name="Bove J.M."/>
            <person name="Briones M.R."/>
            <person name="Bueno M.R."/>
            <person name="Camargo A.A."/>
            <person name="Camargo L.E."/>
            <person name="Carraro D.M."/>
            <person name="Carrer H."/>
            <person name="Colauto N.B."/>
            <person name="Colombo C."/>
            <person name="Costa F.F."/>
            <person name="Costa M.C."/>
            <person name="Costa-Neto C.M."/>
            <person name="Coutinho L.L."/>
            <person name="Cristofani M."/>
            <person name="Dias-Neto E."/>
            <person name="Docena C."/>
            <person name="El-Dorry H."/>
            <person name="Facincani A.P."/>
            <person name="Ferreira A.J."/>
            <person name="Ferreira V.C."/>
            <person name="Ferro J.A."/>
            <person name="Fraga J.S."/>
            <person name="Franca S.C."/>
            <person name="Franco M.C."/>
            <person name="Frohme M."/>
            <person name="Furlan L.R."/>
            <person name="Garnier M."/>
            <person name="Goldman G.H."/>
            <person name="Goldman M.H."/>
            <person name="Gomes S.L."/>
            <person name="Gruber A."/>
            <person name="Ho P.L."/>
            <person name="Hoheisel J.D."/>
            <person name="Junqueira M.L."/>
            <person name="Kemper E.L."/>
            <person name="Kitajima J.P."/>
            <person name="Krieger J.E."/>
            <person name="Kuramae E.E."/>
            <person name="Laigret F."/>
            <person name="Lambais M.R."/>
            <person name="Leite L.C."/>
            <person name="Lemos E.G."/>
            <person name="Lemos M.V."/>
            <person name="Lopes S.A."/>
            <person name="Lopes C.R."/>
            <person name="Machado J.A."/>
            <person name="Machado M.A."/>
            <person name="Madeira A.M."/>
            <person name="Madeira H.M."/>
            <person name="Marino C.L."/>
            <person name="Marques M.V."/>
            <person name="Martins E.A."/>
            <person name="Martins E.M."/>
            <person name="Matsukuma A.Y."/>
            <person name="Menck C.F."/>
            <person name="Miracca E.C."/>
            <person name="Miyaki C.Y."/>
            <person name="Monteriro-Vitorello C.B."/>
            <person name="Moon D.H."/>
            <person name="Nagai M.A."/>
            <person name="Nascimento A.L."/>
            <person name="Netto L.E."/>
            <person name="Nhani A.Jr."/>
            <person name="Nobrega F.G."/>
            <person name="Nunes L.R."/>
            <person name="Oliveira M.A."/>
            <person name="de Oliveira M.C."/>
            <person name="de Oliveira R.C."/>
            <person name="Palmieri D.A."/>
            <person name="Paris A."/>
            <person name="Peixoto B.R."/>
            <person name="Pereira G.A."/>
            <person name="Pereira H.A.Jr."/>
            <person name="Pesquero J.B."/>
            <person name="Quaggio R.B."/>
            <person name="Roberto P.G."/>
            <person name="Rodrigues V."/>
            <person name="de M Rosa A.J."/>
            <person name="de Rosa V.E.Jr."/>
            <person name="de Sa R.G."/>
            <person name="Santelli R.V."/>
            <person name="Sawasaki H.E."/>
            <person name="da Silva A.C."/>
            <person name="da Silva A.M."/>
            <person name="da Silva F.R."/>
            <person name="da Silva W.A.Jr."/>
            <person name="da Silveira J.F."/>
            <person name="Silvestri M.L."/>
            <person name="Siqueira W.J."/>
            <person name="de Souza A.A."/>
            <person name="de Souza A.P."/>
            <person name="Terenzi M.F."/>
            <person name="Truffi D."/>
            <person name="Tsai S.M."/>
            <person name="Tsuhako M.H."/>
            <person name="Vallada H."/>
            <person name="Van Sluys M.A."/>
            <person name="Verjovski-Almeida S."/>
            <person name="Vettore A.L."/>
            <person name="Zago M.A."/>
            <person name="Zatz M."/>
            <person name="Meidanis J."/>
            <person name="Setubal J.C."/>
        </authorList>
    </citation>
    <scope>NUCLEOTIDE SEQUENCE [LARGE SCALE GENOMIC DNA]</scope>
    <source>
        <strain evidence="1 2">9a5c</strain>
    </source>
</reference>
<sequence length="69" mass="8447">MVWIGELYFSSKQIKLTCTDITKGMQNTYLKYKNHINKNKNKNSRDRFYLFFRSHPQFFSVLNELFNKM</sequence>
<dbReference type="KEGG" id="xfa:XF_1088"/>
<protein>
    <submittedName>
        <fullName evidence="1">Uncharacterized protein</fullName>
    </submittedName>
</protein>
<dbReference type="HOGENOM" id="CLU_2775087_0_0_6"/>